<dbReference type="GeneID" id="36343338"/>
<evidence type="ECO:0000313" key="1">
    <source>
        <dbReference type="EMBL" id="EUB57532.1"/>
    </source>
</evidence>
<sequence length="182" mass="20741">MDYDGCYLSKIIRLIVKSDRYNLSEIALTLRLNKHAEKEILHTTGFGFFAFLKRMHVAAPKFAYYTFVCFNDASLFPVLLLLLQHTLVVPNQGISIVKKTFSKITTSCILLTVLGSQSPIQRSPAPNIWFKSYPTQCFVILVKQGITAEMLEGAKGSYICLALKSHTHECFWRKMRLMRGVK</sequence>
<protein>
    <submittedName>
        <fullName evidence="1">Uncharacterized protein</fullName>
    </submittedName>
</protein>
<dbReference type="Proteomes" id="UP000019149">
    <property type="component" value="Unassembled WGS sequence"/>
</dbReference>
<dbReference type="CTD" id="36343338"/>
<evidence type="ECO:0000313" key="2">
    <source>
        <dbReference type="Proteomes" id="UP000019149"/>
    </source>
</evidence>
<dbReference type="EMBL" id="APAU02000082">
    <property type="protein sequence ID" value="EUB57532.1"/>
    <property type="molecule type" value="Genomic_DNA"/>
</dbReference>
<comment type="caution">
    <text evidence="1">The sequence shown here is derived from an EMBL/GenBank/DDBJ whole genome shotgun (WGS) entry which is preliminary data.</text>
</comment>
<organism evidence="1 2">
    <name type="scientific">Echinococcus granulosus</name>
    <name type="common">Hydatid tapeworm</name>
    <dbReference type="NCBI Taxonomy" id="6210"/>
    <lineage>
        <taxon>Eukaryota</taxon>
        <taxon>Metazoa</taxon>
        <taxon>Spiralia</taxon>
        <taxon>Lophotrochozoa</taxon>
        <taxon>Platyhelminthes</taxon>
        <taxon>Cestoda</taxon>
        <taxon>Eucestoda</taxon>
        <taxon>Cyclophyllidea</taxon>
        <taxon>Taeniidae</taxon>
        <taxon>Echinococcus</taxon>
        <taxon>Echinococcus granulosus group</taxon>
    </lineage>
</organism>
<gene>
    <name evidence="1" type="ORF">EGR_07623</name>
</gene>
<dbReference type="AlphaFoldDB" id="W6UHI0"/>
<dbReference type="RefSeq" id="XP_024348728.1">
    <property type="nucleotide sequence ID" value="XM_024496872.1"/>
</dbReference>
<keyword evidence="2" id="KW-1185">Reference proteome</keyword>
<dbReference type="KEGG" id="egl:EGR_07623"/>
<reference evidence="1 2" key="1">
    <citation type="journal article" date="2013" name="Nat. Genet.">
        <title>The genome of the hydatid tapeworm Echinococcus granulosus.</title>
        <authorList>
            <person name="Zheng H."/>
            <person name="Zhang W."/>
            <person name="Zhang L."/>
            <person name="Zhang Z."/>
            <person name="Li J."/>
            <person name="Lu G."/>
            <person name="Zhu Y."/>
            <person name="Wang Y."/>
            <person name="Huang Y."/>
            <person name="Liu J."/>
            <person name="Kang H."/>
            <person name="Chen J."/>
            <person name="Wang L."/>
            <person name="Chen A."/>
            <person name="Yu S."/>
            <person name="Gao Z."/>
            <person name="Jin L."/>
            <person name="Gu W."/>
            <person name="Wang Z."/>
            <person name="Zhao L."/>
            <person name="Shi B."/>
            <person name="Wen H."/>
            <person name="Lin R."/>
            <person name="Jones M.K."/>
            <person name="Brejova B."/>
            <person name="Vinar T."/>
            <person name="Zhao G."/>
            <person name="McManus D.P."/>
            <person name="Chen Z."/>
            <person name="Zhou Y."/>
            <person name="Wang S."/>
        </authorList>
    </citation>
    <scope>NUCLEOTIDE SEQUENCE [LARGE SCALE GENOMIC DNA]</scope>
</reference>
<name>W6UHI0_ECHGR</name>
<accession>W6UHI0</accession>
<proteinExistence type="predicted"/>